<dbReference type="STRING" id="1477437.SAMN05444682_101205"/>
<feature type="transmembrane region" description="Helical" evidence="1">
    <location>
        <begin position="240"/>
        <end position="259"/>
    </location>
</feature>
<keyword evidence="1" id="KW-1133">Transmembrane helix</keyword>
<proteinExistence type="predicted"/>
<dbReference type="InterPro" id="IPR037185">
    <property type="entry name" value="EmrE-like"/>
</dbReference>
<evidence type="ECO:0000256" key="1">
    <source>
        <dbReference type="SAM" id="Phobius"/>
    </source>
</evidence>
<feature type="transmembrane region" description="Helical" evidence="1">
    <location>
        <begin position="12"/>
        <end position="32"/>
    </location>
</feature>
<reference evidence="3 4" key="1">
    <citation type="submission" date="2016-10" db="EMBL/GenBank/DDBJ databases">
        <authorList>
            <person name="de Groot N.N."/>
        </authorList>
    </citation>
    <scope>NUCLEOTIDE SEQUENCE [LARGE SCALE GENOMIC DNA]</scope>
    <source>
        <strain evidence="3 4">RK1</strain>
    </source>
</reference>
<accession>A0A1I3CVB3</accession>
<feature type="transmembrane region" description="Helical" evidence="1">
    <location>
        <begin position="144"/>
        <end position="165"/>
    </location>
</feature>
<dbReference type="Proteomes" id="UP000198670">
    <property type="component" value="Unassembled WGS sequence"/>
</dbReference>
<keyword evidence="4" id="KW-1185">Reference proteome</keyword>
<evidence type="ECO:0000313" key="3">
    <source>
        <dbReference type="EMBL" id="SFH78494.1"/>
    </source>
</evidence>
<gene>
    <name evidence="3" type="ORF">SAMN05444682_101205</name>
</gene>
<feature type="transmembrane region" description="Helical" evidence="1">
    <location>
        <begin position="90"/>
        <end position="110"/>
    </location>
</feature>
<sequence>METPASGRNLCILHVTVVVWGFTGILGNLISLSAIHLVWYRVLIAFLSLAIYFAFKRRSFSVSRREFFSFFVTGGLVGLHWLLFFESIKASTVSVTLVCLSSVTLFTALVEPLFYKRRTSKVEVFVGLLIIVGIYLVFKFESHYLKGIILGLAAALTAALFGTINSMLVKSSSATHISLYEMAGAGVLLSLVMLVSGGFNDGMKVTSADWMYLLVLGTVCTSGAYVAAVSVMKEISAFRVALASNLEPIYGILLAWLFFGHQEKMSSGFYAGAVIILGAVFFYPVVKFRLARRKPPAPLGGAV</sequence>
<dbReference type="Pfam" id="PF00892">
    <property type="entry name" value="EamA"/>
    <property type="match status" value="2"/>
</dbReference>
<dbReference type="AlphaFoldDB" id="A0A1I3CVB3"/>
<feature type="transmembrane region" description="Helical" evidence="1">
    <location>
        <begin position="265"/>
        <end position="286"/>
    </location>
</feature>
<dbReference type="PANTHER" id="PTHR22911:SF79">
    <property type="entry name" value="MOBA-LIKE NTP TRANSFERASE DOMAIN-CONTAINING PROTEIN"/>
    <property type="match status" value="1"/>
</dbReference>
<dbReference type="OrthoDB" id="9150437at2"/>
<feature type="domain" description="EamA" evidence="2">
    <location>
        <begin position="12"/>
        <end position="138"/>
    </location>
</feature>
<dbReference type="EMBL" id="FOQO01000001">
    <property type="protein sequence ID" value="SFH78494.1"/>
    <property type="molecule type" value="Genomic_DNA"/>
</dbReference>
<organism evidence="3 4">
    <name type="scientific">Parapedobacter indicus</name>
    <dbReference type="NCBI Taxonomy" id="1477437"/>
    <lineage>
        <taxon>Bacteria</taxon>
        <taxon>Pseudomonadati</taxon>
        <taxon>Bacteroidota</taxon>
        <taxon>Sphingobacteriia</taxon>
        <taxon>Sphingobacteriales</taxon>
        <taxon>Sphingobacteriaceae</taxon>
        <taxon>Parapedobacter</taxon>
    </lineage>
</organism>
<dbReference type="RefSeq" id="WP_090622826.1">
    <property type="nucleotide sequence ID" value="NZ_FOQO01000001.1"/>
</dbReference>
<dbReference type="GO" id="GO:0016020">
    <property type="term" value="C:membrane"/>
    <property type="evidence" value="ECO:0007669"/>
    <property type="project" value="InterPro"/>
</dbReference>
<evidence type="ECO:0000259" key="2">
    <source>
        <dbReference type="Pfam" id="PF00892"/>
    </source>
</evidence>
<dbReference type="PANTHER" id="PTHR22911">
    <property type="entry name" value="ACYL-MALONYL CONDENSING ENZYME-RELATED"/>
    <property type="match status" value="1"/>
</dbReference>
<protein>
    <submittedName>
        <fullName evidence="3">EamA domain-containing membrane protein RarD</fullName>
    </submittedName>
</protein>
<name>A0A1I3CVB3_9SPHI</name>
<feature type="transmembrane region" description="Helical" evidence="1">
    <location>
        <begin position="122"/>
        <end position="138"/>
    </location>
</feature>
<feature type="transmembrane region" description="Helical" evidence="1">
    <location>
        <begin position="210"/>
        <end position="228"/>
    </location>
</feature>
<feature type="domain" description="EamA" evidence="2">
    <location>
        <begin position="146"/>
        <end position="282"/>
    </location>
</feature>
<feature type="transmembrane region" description="Helical" evidence="1">
    <location>
        <begin position="38"/>
        <end position="55"/>
    </location>
</feature>
<keyword evidence="1" id="KW-0472">Membrane</keyword>
<evidence type="ECO:0000313" key="4">
    <source>
        <dbReference type="Proteomes" id="UP000198670"/>
    </source>
</evidence>
<feature type="transmembrane region" description="Helical" evidence="1">
    <location>
        <begin position="177"/>
        <end position="198"/>
    </location>
</feature>
<feature type="transmembrane region" description="Helical" evidence="1">
    <location>
        <begin position="67"/>
        <end position="84"/>
    </location>
</feature>
<dbReference type="InterPro" id="IPR000620">
    <property type="entry name" value="EamA_dom"/>
</dbReference>
<dbReference type="SUPFAM" id="SSF103481">
    <property type="entry name" value="Multidrug resistance efflux transporter EmrE"/>
    <property type="match status" value="2"/>
</dbReference>
<keyword evidence="1" id="KW-0812">Transmembrane</keyword>